<keyword evidence="3 5" id="KW-0378">Hydrolase</keyword>
<dbReference type="GO" id="GO:0016052">
    <property type="term" value="P:carbohydrate catabolic process"/>
    <property type="evidence" value="ECO:0007669"/>
    <property type="project" value="InterPro"/>
</dbReference>
<dbReference type="OrthoDB" id="5795902at2759"/>
<sequence>MNLSPSSFKTAAARLDISYRVLDGDSAHSVVLKDVILRPGMPFNNDCLAITASLSDQANELDEAAILNLNVKALKALELTHFEAKYMADLGGKRMLANGFQSWSQAREMEADDRIPSIRSSVAYLTQYNLQGDYDFFSHSGEKGHIHSSSYTHFRDVHNNLRFFGSLSENWGYTYFRADFNTNVFSVYKDVLGKRLSAGQALDLVKILLAQATDKEGRIWDLYASFFEDKRSLKGDQMRARHVNGWTSWYNYYGDVDEPIVLKNLDALVKHKYPINIFQIDDGFMTAIGDWLSVNQKFPNGLEPITQKIKAAGFTPGLWLAPYAVGFTSKIVTEHPDWLVKDPQTKEPVVAGPNWGGFYALDMYHTEARAYLKEVFDTVLRKWGFGMVKLDFLFAAAMIPRLGKSRGEIMWDAMELVRELTGPDKLLLGCGVPLACAWRTADYCRIGSDVAPWWEDTKLKYLHVRERVSTANSLVSTLSRWSMSDRMFGNDPDVMILRNQKNKLNLEERYTLCVLNNILGALVFSSDNVAEYGKDEHLLYAATFPKVIASVQSVIEFRPNVFVIRFQAQGRDYTTFANLCSDDQKVYLPPSSDKTHLLFSTDNEMHMTPRFSLSSWFGKADPLFYHPSSSVYIRAHETKTMMHIPAPKDGQALFMGSTSHIVPGAEIDTFTTDATKDIHLRFNTQNTRQHTTYIGIGNYLSTEKMAPNKAPTCTINGVQPSFEWIPVHGTGEGRPASHVHVAVVKDGEQTQQ</sequence>
<evidence type="ECO:0000313" key="6">
    <source>
        <dbReference type="Proteomes" id="UP000242180"/>
    </source>
</evidence>
<dbReference type="EC" id="3.2.1.22" evidence="2"/>
<dbReference type="PANTHER" id="PTHR43053">
    <property type="entry name" value="GLYCOSIDASE FAMILY 31"/>
    <property type="match status" value="1"/>
</dbReference>
<dbReference type="CDD" id="cd14791">
    <property type="entry name" value="GH36"/>
    <property type="match status" value="1"/>
</dbReference>
<organism evidence="5 6">
    <name type="scientific">Syncephalastrum racemosum</name>
    <name type="common">Filamentous fungus</name>
    <dbReference type="NCBI Taxonomy" id="13706"/>
    <lineage>
        <taxon>Eukaryota</taxon>
        <taxon>Fungi</taxon>
        <taxon>Fungi incertae sedis</taxon>
        <taxon>Mucoromycota</taxon>
        <taxon>Mucoromycotina</taxon>
        <taxon>Mucoromycetes</taxon>
        <taxon>Mucorales</taxon>
        <taxon>Syncephalastraceae</taxon>
        <taxon>Syncephalastrum</taxon>
    </lineage>
</organism>
<accession>A0A1X2HU21</accession>
<dbReference type="InterPro" id="IPR013785">
    <property type="entry name" value="Aldolase_TIM"/>
</dbReference>
<evidence type="ECO:0000256" key="4">
    <source>
        <dbReference type="ARBA" id="ARBA00023295"/>
    </source>
</evidence>
<evidence type="ECO:0000313" key="5">
    <source>
        <dbReference type="EMBL" id="ORZ03077.1"/>
    </source>
</evidence>
<reference evidence="5 6" key="1">
    <citation type="submission" date="2016-07" db="EMBL/GenBank/DDBJ databases">
        <title>Pervasive Adenine N6-methylation of Active Genes in Fungi.</title>
        <authorList>
            <consortium name="DOE Joint Genome Institute"/>
            <person name="Mondo S.J."/>
            <person name="Dannebaum R.O."/>
            <person name="Kuo R.C."/>
            <person name="Labutti K."/>
            <person name="Haridas S."/>
            <person name="Kuo A."/>
            <person name="Salamov A."/>
            <person name="Ahrendt S.R."/>
            <person name="Lipzen A."/>
            <person name="Sullivan W."/>
            <person name="Andreopoulos W.B."/>
            <person name="Clum A."/>
            <person name="Lindquist E."/>
            <person name="Daum C."/>
            <person name="Ramamoorthy G.K."/>
            <person name="Gryganskyi A."/>
            <person name="Culley D."/>
            <person name="Magnuson J.K."/>
            <person name="James T.Y."/>
            <person name="O'Malley M.A."/>
            <person name="Stajich J.E."/>
            <person name="Spatafora J.W."/>
            <person name="Visel A."/>
            <person name="Grigoriev I.V."/>
        </authorList>
    </citation>
    <scope>NUCLEOTIDE SEQUENCE [LARGE SCALE GENOMIC DNA]</scope>
    <source>
        <strain evidence="5 6">NRRL 2496</strain>
    </source>
</reference>
<dbReference type="SUPFAM" id="SSF51445">
    <property type="entry name" value="(Trans)glycosidases"/>
    <property type="match status" value="1"/>
</dbReference>
<dbReference type="InParanoid" id="A0A1X2HU21"/>
<dbReference type="InterPro" id="IPR002252">
    <property type="entry name" value="Glyco_hydro_36"/>
</dbReference>
<dbReference type="AlphaFoldDB" id="A0A1X2HU21"/>
<dbReference type="Proteomes" id="UP000242180">
    <property type="component" value="Unassembled WGS sequence"/>
</dbReference>
<protein>
    <recommendedName>
        <fullName evidence="2">alpha-galactosidase</fullName>
        <ecNumber evidence="2">3.2.1.22</ecNumber>
    </recommendedName>
</protein>
<comment type="catalytic activity">
    <reaction evidence="1">
        <text>Hydrolysis of terminal, non-reducing alpha-D-galactose residues in alpha-D-galactosides, including galactose oligosaccharides, galactomannans and galactolipids.</text>
        <dbReference type="EC" id="3.2.1.22"/>
    </reaction>
</comment>
<dbReference type="GO" id="GO:0004557">
    <property type="term" value="F:alpha-galactosidase activity"/>
    <property type="evidence" value="ECO:0007669"/>
    <property type="project" value="UniProtKB-EC"/>
</dbReference>
<dbReference type="InterPro" id="IPR050985">
    <property type="entry name" value="Alpha-glycosidase_related"/>
</dbReference>
<keyword evidence="6" id="KW-1185">Reference proteome</keyword>
<evidence type="ECO:0000256" key="2">
    <source>
        <dbReference type="ARBA" id="ARBA00012755"/>
    </source>
</evidence>
<name>A0A1X2HU21_SYNRA</name>
<dbReference type="InterPro" id="IPR017853">
    <property type="entry name" value="GH"/>
</dbReference>
<keyword evidence="4" id="KW-0326">Glycosidase</keyword>
<gene>
    <name evidence="5" type="ORF">BCR43DRAFT_501019</name>
</gene>
<evidence type="ECO:0000256" key="3">
    <source>
        <dbReference type="ARBA" id="ARBA00022801"/>
    </source>
</evidence>
<dbReference type="OMA" id="HKYPINI"/>
<proteinExistence type="predicted"/>
<dbReference type="EMBL" id="MCGN01000001">
    <property type="protein sequence ID" value="ORZ03077.1"/>
    <property type="molecule type" value="Genomic_DNA"/>
</dbReference>
<evidence type="ECO:0000256" key="1">
    <source>
        <dbReference type="ARBA" id="ARBA00001255"/>
    </source>
</evidence>
<dbReference type="STRING" id="13706.A0A1X2HU21"/>
<dbReference type="PANTHER" id="PTHR43053:SF3">
    <property type="entry name" value="ALPHA-GALACTOSIDASE C-RELATED"/>
    <property type="match status" value="1"/>
</dbReference>
<comment type="caution">
    <text evidence="5">The sequence shown here is derived from an EMBL/GenBank/DDBJ whole genome shotgun (WGS) entry which is preliminary data.</text>
</comment>
<dbReference type="Gene3D" id="3.20.20.70">
    <property type="entry name" value="Aldolase class I"/>
    <property type="match status" value="1"/>
</dbReference>
<dbReference type="Pfam" id="PF02065">
    <property type="entry name" value="Melibiase"/>
    <property type="match status" value="1"/>
</dbReference>